<dbReference type="CDD" id="cd00774">
    <property type="entry name" value="GlyRS-like_core"/>
    <property type="match status" value="1"/>
</dbReference>
<feature type="domain" description="Aminoacyl-transfer RNA synthetases class-II family profile" evidence="9">
    <location>
        <begin position="17"/>
        <end position="391"/>
    </location>
</feature>
<feature type="binding site" evidence="8">
    <location>
        <begin position="244"/>
        <end position="249"/>
    </location>
    <ligand>
        <name>ATP</name>
        <dbReference type="ChEBI" id="CHEBI:30616"/>
    </ligand>
</feature>
<evidence type="ECO:0000313" key="11">
    <source>
        <dbReference type="Proteomes" id="UP000002724"/>
    </source>
</evidence>
<keyword evidence="6 8" id="KW-0648">Protein biosynthesis</keyword>
<dbReference type="Pfam" id="PF03129">
    <property type="entry name" value="HGTP_anticodon"/>
    <property type="match status" value="1"/>
</dbReference>
<comment type="catalytic activity">
    <reaction evidence="8">
        <text>tRNA(Gly) + glycine + ATP = glycyl-tRNA(Gly) + AMP + diphosphate</text>
        <dbReference type="Rhea" id="RHEA:16013"/>
        <dbReference type="Rhea" id="RHEA-COMP:9664"/>
        <dbReference type="Rhea" id="RHEA-COMP:9683"/>
        <dbReference type="ChEBI" id="CHEBI:30616"/>
        <dbReference type="ChEBI" id="CHEBI:33019"/>
        <dbReference type="ChEBI" id="CHEBI:57305"/>
        <dbReference type="ChEBI" id="CHEBI:78442"/>
        <dbReference type="ChEBI" id="CHEBI:78522"/>
        <dbReference type="ChEBI" id="CHEBI:456215"/>
        <dbReference type="EC" id="6.1.1.14"/>
    </reaction>
</comment>
<dbReference type="NCBIfam" id="NF003211">
    <property type="entry name" value="PRK04173.1"/>
    <property type="match status" value="1"/>
</dbReference>
<evidence type="ECO:0000256" key="2">
    <source>
        <dbReference type="ARBA" id="ARBA00022490"/>
    </source>
</evidence>
<feature type="binding site" evidence="8">
    <location>
        <begin position="234"/>
        <end position="236"/>
    </location>
    <ligand>
        <name>ATP</name>
        <dbReference type="ChEBI" id="CHEBI:30616"/>
    </ligand>
</feature>
<evidence type="ECO:0000256" key="1">
    <source>
        <dbReference type="ARBA" id="ARBA00008226"/>
    </source>
</evidence>
<dbReference type="InterPro" id="IPR006195">
    <property type="entry name" value="aa-tRNA-synth_II"/>
</dbReference>
<keyword evidence="11" id="KW-1185">Reference proteome</keyword>
<dbReference type="GO" id="GO:0004820">
    <property type="term" value="F:glycine-tRNA ligase activity"/>
    <property type="evidence" value="ECO:0007669"/>
    <property type="project" value="UniProtKB-UniRule"/>
</dbReference>
<dbReference type="NCBIfam" id="TIGR00389">
    <property type="entry name" value="glyS_dimeric"/>
    <property type="match status" value="1"/>
</dbReference>
<comment type="subcellular location">
    <subcellularLocation>
        <location evidence="8">Cytoplasm</location>
    </subcellularLocation>
</comment>
<dbReference type="eggNOG" id="COG0423">
    <property type="taxonomic scope" value="Bacteria"/>
</dbReference>
<dbReference type="InterPro" id="IPR004154">
    <property type="entry name" value="Anticodon-bd"/>
</dbReference>
<feature type="binding site" evidence="8">
    <location>
        <begin position="357"/>
        <end position="361"/>
    </location>
    <ligand>
        <name>substrate</name>
    </ligand>
</feature>
<dbReference type="CDD" id="cd00858">
    <property type="entry name" value="GlyRS_anticodon"/>
    <property type="match status" value="1"/>
</dbReference>
<keyword evidence="7 8" id="KW-0030">Aminoacyl-tRNA synthetase</keyword>
<comment type="subunit">
    <text evidence="8">Homodimer.</text>
</comment>
<dbReference type="Gene3D" id="3.40.50.800">
    <property type="entry name" value="Anticodon-binding domain"/>
    <property type="match status" value="1"/>
</dbReference>
<dbReference type="AlphaFoldDB" id="B4SAL8"/>
<dbReference type="OrthoDB" id="9760853at2"/>
<dbReference type="GO" id="GO:1990742">
    <property type="term" value="C:microvesicle"/>
    <property type="evidence" value="ECO:0007669"/>
    <property type="project" value="UniProtKB-ARBA"/>
</dbReference>
<dbReference type="FunFam" id="3.40.50.800:FF:000002">
    <property type="entry name" value="Glycine--tRNA ligase"/>
    <property type="match status" value="1"/>
</dbReference>
<proteinExistence type="inferred from homology"/>
<feature type="binding site" evidence="8">
    <location>
        <position position="113"/>
    </location>
    <ligand>
        <name>substrate</name>
    </ligand>
</feature>
<sequence>MSNSDQTRVQSVNLPPDKVMHKLVSLAKRRGFIFPSSEIYEGLSSCFDYGPLGSEMKRNIKELWWNSMTRRHQNIVGLDASIMMNPRVWEASGHVASFNDPMIDDKTTKRRYRADHLIENHIEKLRRDGKEEELLRVQSAYEAVAGAEDSNRALYDIIIAEGIKAQDTGSGDWTEVRQFNLMFQCNMGAVADKSNIVYLRPETAQGIFVNFHNVRESSRMKVPFGIAQIGKAFRNEIVKGNFIFRMVEFEQMEMQYFVKPGTQAEAFEAWREERFAWYTSALGLRKEKLHWYKHDKLAHYADLAYDIKFEFPFGIEEIEGIHSRTDFDLKQHQEYSGKNMEYIDQLTNERYLPYVVETSAGCDRLFLALLADAYTEDTVDGDERVVLKLSPKVAPIKAAVLPLMKKCGMGEMASLLREELSAAHLVQYDDAGSIGKRYRRQDEIGTPFCITVDHQSLEENSVTVRYRDTATQERIEISRVREFLASKLITL</sequence>
<gene>
    <name evidence="8" type="primary">glyQS</name>
    <name evidence="10" type="ordered locus">Ppha_0030</name>
</gene>
<dbReference type="KEGG" id="pph:Ppha_0030"/>
<evidence type="ECO:0000256" key="6">
    <source>
        <dbReference type="ARBA" id="ARBA00022917"/>
    </source>
</evidence>
<dbReference type="PANTHER" id="PTHR10745:SF8">
    <property type="entry name" value="DNA POLYMERASE SUBUNIT GAMMA-2, MITOCHONDRIAL"/>
    <property type="match status" value="1"/>
</dbReference>
<dbReference type="InterPro" id="IPR002315">
    <property type="entry name" value="tRNA-synt_gly"/>
</dbReference>
<evidence type="ECO:0000256" key="7">
    <source>
        <dbReference type="ARBA" id="ARBA00023146"/>
    </source>
</evidence>
<dbReference type="GO" id="GO:0004081">
    <property type="term" value="F:bis(5'-nucleosyl)-tetraphosphatase (asymmetrical) activity"/>
    <property type="evidence" value="ECO:0007669"/>
    <property type="project" value="UniProtKB-ARBA"/>
</dbReference>
<keyword evidence="4 8" id="KW-0547">Nucleotide-binding</keyword>
<dbReference type="PRINTS" id="PR01043">
    <property type="entry name" value="TRNASYNTHGLY"/>
</dbReference>
<dbReference type="GO" id="GO:0005524">
    <property type="term" value="F:ATP binding"/>
    <property type="evidence" value="ECO:0007669"/>
    <property type="project" value="UniProtKB-UniRule"/>
</dbReference>
<dbReference type="RefSeq" id="WP_012506885.1">
    <property type="nucleotide sequence ID" value="NC_011060.1"/>
</dbReference>
<dbReference type="InterPro" id="IPR022961">
    <property type="entry name" value="Gly_tRNA_ligase_bac"/>
</dbReference>
<dbReference type="Gene3D" id="3.30.930.10">
    <property type="entry name" value="Bira Bifunctional Protein, Domain 2"/>
    <property type="match status" value="1"/>
</dbReference>
<organism evidence="10 11">
    <name type="scientific">Pelodictyon phaeoclathratiforme (strain DSM 5477 / BU-1)</name>
    <dbReference type="NCBI Taxonomy" id="324925"/>
    <lineage>
        <taxon>Bacteria</taxon>
        <taxon>Pseudomonadati</taxon>
        <taxon>Chlorobiota</taxon>
        <taxon>Chlorobiia</taxon>
        <taxon>Chlorobiales</taxon>
        <taxon>Chlorobiaceae</taxon>
        <taxon>Chlorobium/Pelodictyon group</taxon>
        <taxon>Pelodictyon</taxon>
    </lineage>
</organism>
<dbReference type="HAMAP" id="MF_00253_B">
    <property type="entry name" value="Gly_tRNA_synth_B"/>
    <property type="match status" value="1"/>
</dbReference>
<evidence type="ECO:0000256" key="8">
    <source>
        <dbReference type="HAMAP-Rule" id="MF_00253"/>
    </source>
</evidence>
<dbReference type="InterPro" id="IPR033731">
    <property type="entry name" value="GlyRS-like_core"/>
</dbReference>
<dbReference type="InterPro" id="IPR045864">
    <property type="entry name" value="aa-tRNA-synth_II/BPL/LPL"/>
</dbReference>
<reference evidence="10 11" key="1">
    <citation type="submission" date="2008-06" db="EMBL/GenBank/DDBJ databases">
        <title>Complete sequence of Pelodictyon phaeoclathratiforme BU-1.</title>
        <authorList>
            <consortium name="US DOE Joint Genome Institute"/>
            <person name="Lucas S."/>
            <person name="Copeland A."/>
            <person name="Lapidus A."/>
            <person name="Glavina del Rio T."/>
            <person name="Dalin E."/>
            <person name="Tice H."/>
            <person name="Bruce D."/>
            <person name="Goodwin L."/>
            <person name="Pitluck S."/>
            <person name="Schmutz J."/>
            <person name="Larimer F."/>
            <person name="Land M."/>
            <person name="Hauser L."/>
            <person name="Kyrpides N."/>
            <person name="Mikhailova N."/>
            <person name="Liu Z."/>
            <person name="Li T."/>
            <person name="Zhao F."/>
            <person name="Overmann J."/>
            <person name="Bryant D.A."/>
            <person name="Richardson P."/>
        </authorList>
    </citation>
    <scope>NUCLEOTIDE SEQUENCE [LARGE SCALE GENOMIC DNA]</scope>
    <source>
        <strain evidence="11">DSM 5477 / BU-1</strain>
    </source>
</reference>
<dbReference type="InterPro" id="IPR002314">
    <property type="entry name" value="aa-tRNA-synt_IIb"/>
</dbReference>
<evidence type="ECO:0000259" key="9">
    <source>
        <dbReference type="PROSITE" id="PS50862"/>
    </source>
</evidence>
<dbReference type="EC" id="6.1.1.14" evidence="8"/>
<dbReference type="Pfam" id="PF00587">
    <property type="entry name" value="tRNA-synt_2b"/>
    <property type="match status" value="1"/>
</dbReference>
<feature type="binding site" evidence="8">
    <location>
        <begin position="317"/>
        <end position="318"/>
    </location>
    <ligand>
        <name>ATP</name>
        <dbReference type="ChEBI" id="CHEBI:30616"/>
    </ligand>
</feature>
<evidence type="ECO:0000313" key="10">
    <source>
        <dbReference type="EMBL" id="ACF42387.1"/>
    </source>
</evidence>
<dbReference type="SUPFAM" id="SSF55681">
    <property type="entry name" value="Class II aaRS and biotin synthetases"/>
    <property type="match status" value="1"/>
</dbReference>
<comment type="function">
    <text evidence="8">Catalyzes the attachment of glycine to tRNA(Gly).</text>
</comment>
<evidence type="ECO:0000256" key="5">
    <source>
        <dbReference type="ARBA" id="ARBA00022840"/>
    </source>
</evidence>
<keyword evidence="5 8" id="KW-0067">ATP-binding</keyword>
<feature type="binding site" evidence="8">
    <location>
        <begin position="249"/>
        <end position="253"/>
    </location>
    <ligand>
        <name>substrate</name>
    </ligand>
</feature>
<protein>
    <recommendedName>
        <fullName evidence="8">Glycine--tRNA ligase</fullName>
        <ecNumber evidence="8">6.1.1.14</ecNumber>
    </recommendedName>
    <alternativeName>
        <fullName evidence="8">Glycyl-tRNA synthetase</fullName>
        <shortName evidence="8">GlyRS</shortName>
    </alternativeName>
</protein>
<dbReference type="InterPro" id="IPR036621">
    <property type="entry name" value="Anticodon-bd_dom_sf"/>
</dbReference>
<dbReference type="GO" id="GO:0005737">
    <property type="term" value="C:cytoplasm"/>
    <property type="evidence" value="ECO:0007669"/>
    <property type="project" value="UniProtKB-SubCell"/>
</dbReference>
<dbReference type="Gene3D" id="3.30.40.230">
    <property type="match status" value="1"/>
</dbReference>
<dbReference type="GO" id="GO:0006426">
    <property type="term" value="P:glycyl-tRNA aminoacylation"/>
    <property type="evidence" value="ECO:0007669"/>
    <property type="project" value="UniProtKB-UniRule"/>
</dbReference>
<dbReference type="SUPFAM" id="SSF52954">
    <property type="entry name" value="Class II aaRS ABD-related"/>
    <property type="match status" value="1"/>
</dbReference>
<evidence type="ECO:0000256" key="4">
    <source>
        <dbReference type="ARBA" id="ARBA00022741"/>
    </source>
</evidence>
<dbReference type="InterPro" id="IPR027031">
    <property type="entry name" value="Gly-tRNA_synthase/POLG2"/>
</dbReference>
<feature type="binding site" evidence="8">
    <location>
        <position position="202"/>
    </location>
    <ligand>
        <name>substrate</name>
    </ligand>
</feature>
<keyword evidence="3 8" id="KW-0436">Ligase</keyword>
<dbReference type="GO" id="GO:0070062">
    <property type="term" value="C:extracellular exosome"/>
    <property type="evidence" value="ECO:0007669"/>
    <property type="project" value="UniProtKB-ARBA"/>
</dbReference>
<feature type="binding site" evidence="8">
    <location>
        <begin position="361"/>
        <end position="364"/>
    </location>
    <ligand>
        <name>ATP</name>
        <dbReference type="ChEBI" id="CHEBI:30616"/>
    </ligand>
</feature>
<dbReference type="STRING" id="324925.Ppha_0030"/>
<comment type="similarity">
    <text evidence="1 8">Belongs to the class-II aminoacyl-tRNA synthetase family.</text>
</comment>
<dbReference type="EMBL" id="CP001110">
    <property type="protein sequence ID" value="ACF42387.1"/>
    <property type="molecule type" value="Genomic_DNA"/>
</dbReference>
<dbReference type="HOGENOM" id="CLU_015515_2_1_10"/>
<name>B4SAL8_PELPB</name>
<dbReference type="PANTHER" id="PTHR10745">
    <property type="entry name" value="GLYCYL-TRNA SYNTHETASE/DNA POLYMERASE SUBUNIT GAMMA-2"/>
    <property type="match status" value="1"/>
</dbReference>
<accession>B4SAL8</accession>
<evidence type="ECO:0000256" key="3">
    <source>
        <dbReference type="ARBA" id="ARBA00022598"/>
    </source>
</evidence>
<keyword evidence="2 8" id="KW-0963">Cytoplasm</keyword>
<dbReference type="PROSITE" id="PS50862">
    <property type="entry name" value="AA_TRNA_LIGASE_II"/>
    <property type="match status" value="1"/>
</dbReference>
<dbReference type="GO" id="GO:0015966">
    <property type="term" value="P:diadenosine tetraphosphate biosynthetic process"/>
    <property type="evidence" value="ECO:0007669"/>
    <property type="project" value="UniProtKB-ARBA"/>
</dbReference>
<dbReference type="Proteomes" id="UP000002724">
    <property type="component" value="Chromosome"/>
</dbReference>